<evidence type="ECO:0000256" key="7">
    <source>
        <dbReference type="SAM" id="MobiDB-lite"/>
    </source>
</evidence>
<dbReference type="PRINTS" id="PR00507">
    <property type="entry name" value="N12N6MTFRASE"/>
</dbReference>
<geneLocation type="plasmid" evidence="10">
    <name>phim2</name>
</geneLocation>
<dbReference type="GO" id="GO:0009307">
    <property type="term" value="P:DNA restriction-modification system"/>
    <property type="evidence" value="ECO:0007669"/>
    <property type="project" value="UniProtKB-KW"/>
</dbReference>
<feature type="compositionally biased region" description="Low complexity" evidence="7">
    <location>
        <begin position="281"/>
        <end position="318"/>
    </location>
</feature>
<organism evidence="9 10">
    <name type="scientific">Streptomonospora litoralis</name>
    <dbReference type="NCBI Taxonomy" id="2498135"/>
    <lineage>
        <taxon>Bacteria</taxon>
        <taxon>Bacillati</taxon>
        <taxon>Actinomycetota</taxon>
        <taxon>Actinomycetes</taxon>
        <taxon>Streptosporangiales</taxon>
        <taxon>Nocardiopsidaceae</taxon>
        <taxon>Streptomonospora</taxon>
    </lineage>
</organism>
<evidence type="ECO:0000256" key="1">
    <source>
        <dbReference type="ARBA" id="ARBA00011900"/>
    </source>
</evidence>
<name>A0A4P6QB75_9ACTN</name>
<dbReference type="Pfam" id="PF02384">
    <property type="entry name" value="N6_Mtase"/>
    <property type="match status" value="1"/>
</dbReference>
<dbReference type="KEGG" id="strr:EKD16_25370"/>
<protein>
    <recommendedName>
        <fullName evidence="1">site-specific DNA-methyltransferase (adenine-specific)</fullName>
        <ecNumber evidence="1">2.1.1.72</ecNumber>
    </recommendedName>
</protein>
<evidence type="ECO:0000256" key="5">
    <source>
        <dbReference type="ARBA" id="ARBA00022747"/>
    </source>
</evidence>
<dbReference type="InterPro" id="IPR003356">
    <property type="entry name" value="DNA_methylase_A-5"/>
</dbReference>
<dbReference type="SUPFAM" id="SSF53335">
    <property type="entry name" value="S-adenosyl-L-methionine-dependent methyltransferases"/>
    <property type="match status" value="1"/>
</dbReference>
<dbReference type="GO" id="GO:0008170">
    <property type="term" value="F:N-methyltransferase activity"/>
    <property type="evidence" value="ECO:0007669"/>
    <property type="project" value="InterPro"/>
</dbReference>
<evidence type="ECO:0000256" key="2">
    <source>
        <dbReference type="ARBA" id="ARBA00022603"/>
    </source>
</evidence>
<proteinExistence type="predicted"/>
<dbReference type="EC" id="2.1.1.72" evidence="1"/>
<dbReference type="InterPro" id="IPR051537">
    <property type="entry name" value="DNA_Adenine_Mtase"/>
</dbReference>
<evidence type="ECO:0000256" key="4">
    <source>
        <dbReference type="ARBA" id="ARBA00022691"/>
    </source>
</evidence>
<reference evidence="9 10" key="1">
    <citation type="submission" date="2019-02" db="EMBL/GenBank/DDBJ databases">
        <authorList>
            <person name="Khodamoradi S."/>
            <person name="Hahnke R.L."/>
            <person name="Kaempfer P."/>
            <person name="Schumann P."/>
            <person name="Rohde M."/>
            <person name="Steinert M."/>
            <person name="Luzhetskyy A."/>
            <person name="Wink J."/>
            <person name="Ruckert C."/>
        </authorList>
    </citation>
    <scope>NUCLEOTIDE SEQUENCE [LARGE SCALE GENOMIC DNA]</scope>
    <source>
        <strain evidence="9 10">M2</strain>
        <plasmid evidence="10">phim2</plasmid>
    </source>
</reference>
<dbReference type="GO" id="GO:0009007">
    <property type="term" value="F:site-specific DNA-methyltransferase (adenine-specific) activity"/>
    <property type="evidence" value="ECO:0007669"/>
    <property type="project" value="UniProtKB-EC"/>
</dbReference>
<feature type="region of interest" description="Disordered" evidence="7">
    <location>
        <begin position="281"/>
        <end position="330"/>
    </location>
</feature>
<sequence length="330" mass="34151">MSPAKTARPPGGGPHTRAHTVAEACADAWFRGHGSGQVEIALSTVAAVAFIRPPDADAHTLIERTIAEASPGQVGEIIAAQWRMYLNARPDLANPIYPLMAPWFGEHGPSTIALKAAKATAQAALKAGIHTIHPHDADLLGPLLTLMRTGREAQARGQYYTPASVATMMVGLTGAPREGESVHEPACGTGGMLRALAEAMRLEGRDPATVTWAAVDIDPLAVGCLAANVVLWELGPRVLLGVGNSLTDEWITDAQAQRRETVELARTVRTVRAMQALTTAAGGHAPGPFAEGPAAAGPSSPAPAPAASAPQEPNAPEPGAGGTWEAETLF</sequence>
<dbReference type="PANTHER" id="PTHR42933">
    <property type="entry name" value="SLR6095 PROTEIN"/>
    <property type="match status" value="1"/>
</dbReference>
<dbReference type="GO" id="GO:0003677">
    <property type="term" value="F:DNA binding"/>
    <property type="evidence" value="ECO:0007669"/>
    <property type="project" value="InterPro"/>
</dbReference>
<keyword evidence="10" id="KW-1185">Reference proteome</keyword>
<dbReference type="EMBL" id="CP036456">
    <property type="protein sequence ID" value="QBI56814.1"/>
    <property type="molecule type" value="Genomic_DNA"/>
</dbReference>
<keyword evidence="5" id="KW-0680">Restriction system</keyword>
<keyword evidence="2 9" id="KW-0489">Methyltransferase</keyword>
<evidence type="ECO:0000313" key="9">
    <source>
        <dbReference type="EMBL" id="QBI56814.1"/>
    </source>
</evidence>
<dbReference type="GO" id="GO:0032259">
    <property type="term" value="P:methylation"/>
    <property type="evidence" value="ECO:0007669"/>
    <property type="project" value="UniProtKB-KW"/>
</dbReference>
<evidence type="ECO:0000256" key="6">
    <source>
        <dbReference type="ARBA" id="ARBA00047942"/>
    </source>
</evidence>
<dbReference type="Gene3D" id="3.40.50.150">
    <property type="entry name" value="Vaccinia Virus protein VP39"/>
    <property type="match status" value="1"/>
</dbReference>
<dbReference type="InterPro" id="IPR029063">
    <property type="entry name" value="SAM-dependent_MTases_sf"/>
</dbReference>
<comment type="catalytic activity">
    <reaction evidence="6">
        <text>a 2'-deoxyadenosine in DNA + S-adenosyl-L-methionine = an N(6)-methyl-2'-deoxyadenosine in DNA + S-adenosyl-L-homocysteine + H(+)</text>
        <dbReference type="Rhea" id="RHEA:15197"/>
        <dbReference type="Rhea" id="RHEA-COMP:12418"/>
        <dbReference type="Rhea" id="RHEA-COMP:12419"/>
        <dbReference type="ChEBI" id="CHEBI:15378"/>
        <dbReference type="ChEBI" id="CHEBI:57856"/>
        <dbReference type="ChEBI" id="CHEBI:59789"/>
        <dbReference type="ChEBI" id="CHEBI:90615"/>
        <dbReference type="ChEBI" id="CHEBI:90616"/>
        <dbReference type="EC" id="2.1.1.72"/>
    </reaction>
</comment>
<evidence type="ECO:0000313" key="10">
    <source>
        <dbReference type="Proteomes" id="UP000292235"/>
    </source>
</evidence>
<dbReference type="PANTHER" id="PTHR42933:SF3">
    <property type="entry name" value="TYPE I RESTRICTION ENZYME MJAVIII METHYLASE SUBUNIT"/>
    <property type="match status" value="1"/>
</dbReference>
<keyword evidence="4" id="KW-0949">S-adenosyl-L-methionine</keyword>
<evidence type="ECO:0000256" key="3">
    <source>
        <dbReference type="ARBA" id="ARBA00022679"/>
    </source>
</evidence>
<dbReference type="AlphaFoldDB" id="A0A4P6QB75"/>
<feature type="domain" description="DNA methylase adenine-specific" evidence="8">
    <location>
        <begin position="151"/>
        <end position="252"/>
    </location>
</feature>
<gene>
    <name evidence="9" type="ORF">EKD16_25370</name>
</gene>
<keyword evidence="3" id="KW-0808">Transferase</keyword>
<accession>A0A4P6QB75</accession>
<dbReference type="Proteomes" id="UP000292235">
    <property type="component" value="Plasmid phiM2"/>
</dbReference>
<keyword evidence="9" id="KW-0614">Plasmid</keyword>
<evidence type="ECO:0000259" key="8">
    <source>
        <dbReference type="Pfam" id="PF02384"/>
    </source>
</evidence>